<dbReference type="SUPFAM" id="SSF53335">
    <property type="entry name" value="S-adenosyl-L-methionine-dependent methyltransferases"/>
    <property type="match status" value="1"/>
</dbReference>
<dbReference type="RefSeq" id="WP_245931643.1">
    <property type="nucleotide sequence ID" value="NZ_CP154825.1"/>
</dbReference>
<keyword evidence="3" id="KW-0949">S-adenosyl-L-methionine</keyword>
<evidence type="ECO:0000313" key="4">
    <source>
        <dbReference type="EMBL" id="PPK63886.1"/>
    </source>
</evidence>
<keyword evidence="5" id="KW-1185">Reference proteome</keyword>
<dbReference type="GO" id="GO:0008757">
    <property type="term" value="F:S-adenosylmethionine-dependent methyltransferase activity"/>
    <property type="evidence" value="ECO:0007669"/>
    <property type="project" value="TreeGrafter"/>
</dbReference>
<gene>
    <name evidence="4" type="ORF">CLV40_1236</name>
</gene>
<evidence type="ECO:0000256" key="1">
    <source>
        <dbReference type="ARBA" id="ARBA00022603"/>
    </source>
</evidence>
<keyword evidence="2 4" id="KW-0808">Transferase</keyword>
<dbReference type="Proteomes" id="UP000239203">
    <property type="component" value="Unassembled WGS sequence"/>
</dbReference>
<evidence type="ECO:0000313" key="5">
    <source>
        <dbReference type="Proteomes" id="UP000239203"/>
    </source>
</evidence>
<dbReference type="GO" id="GO:0032259">
    <property type="term" value="P:methylation"/>
    <property type="evidence" value="ECO:0007669"/>
    <property type="project" value="UniProtKB-KW"/>
</dbReference>
<dbReference type="InterPro" id="IPR002935">
    <property type="entry name" value="SAM_O-MeTrfase"/>
</dbReference>
<keyword evidence="1 4" id="KW-0489">Methyltransferase</keyword>
<sequence length="221" mass="24219">MDMDHRIDIVDPAINDYVLAHSSPGDDLLRDLAAETAADHGDVISMQISHEQGEFLTMLARLTGARFAVEIGVFTGYSSICIARGLAEGGTLLACDVSEEWTAVARKYWARAGVTDRIDLRLAPAVETLRSLPLDPVIDFAFIDADKTGYADYYEEILVRLRPGGLIVLDNMLQEGRIIDPAAQDEQTLAIRAVNDMIVADDRVSAVLLPLRDGVTLVRKH</sequence>
<dbReference type="Gene3D" id="3.40.50.150">
    <property type="entry name" value="Vaccinia Virus protein VP39"/>
    <property type="match status" value="1"/>
</dbReference>
<dbReference type="EMBL" id="PTIX01000023">
    <property type="protein sequence ID" value="PPK63886.1"/>
    <property type="molecule type" value="Genomic_DNA"/>
</dbReference>
<dbReference type="AlphaFoldDB" id="A0A2S6GFG4"/>
<proteinExistence type="predicted"/>
<dbReference type="Pfam" id="PF01596">
    <property type="entry name" value="Methyltransf_3"/>
    <property type="match status" value="1"/>
</dbReference>
<dbReference type="PROSITE" id="PS51682">
    <property type="entry name" value="SAM_OMT_I"/>
    <property type="match status" value="1"/>
</dbReference>
<dbReference type="GO" id="GO:0008171">
    <property type="term" value="F:O-methyltransferase activity"/>
    <property type="evidence" value="ECO:0007669"/>
    <property type="project" value="InterPro"/>
</dbReference>
<comment type="caution">
    <text evidence="4">The sequence shown here is derived from an EMBL/GenBank/DDBJ whole genome shotgun (WGS) entry which is preliminary data.</text>
</comment>
<dbReference type="PANTHER" id="PTHR10509">
    <property type="entry name" value="O-METHYLTRANSFERASE-RELATED"/>
    <property type="match status" value="1"/>
</dbReference>
<evidence type="ECO:0000256" key="3">
    <source>
        <dbReference type="ARBA" id="ARBA00022691"/>
    </source>
</evidence>
<dbReference type="InterPro" id="IPR050362">
    <property type="entry name" value="Cation-dep_OMT"/>
</dbReference>
<dbReference type="PANTHER" id="PTHR10509:SF14">
    <property type="entry name" value="CAFFEOYL-COA O-METHYLTRANSFERASE 3-RELATED"/>
    <property type="match status" value="1"/>
</dbReference>
<reference evidence="4 5" key="1">
    <citation type="submission" date="2018-02" db="EMBL/GenBank/DDBJ databases">
        <title>Genomic Encyclopedia of Archaeal and Bacterial Type Strains, Phase II (KMG-II): from individual species to whole genera.</title>
        <authorList>
            <person name="Goeker M."/>
        </authorList>
    </citation>
    <scope>NUCLEOTIDE SEQUENCE [LARGE SCALE GENOMIC DNA]</scope>
    <source>
        <strain evidence="4 5">YU 961-1</strain>
    </source>
</reference>
<name>A0A2S6GFG4_9PSEU</name>
<accession>A0A2S6GFG4</accession>
<evidence type="ECO:0000256" key="2">
    <source>
        <dbReference type="ARBA" id="ARBA00022679"/>
    </source>
</evidence>
<protein>
    <submittedName>
        <fullName evidence="4">Caffeoyl-CoA O-methyltransferase</fullName>
    </submittedName>
</protein>
<organism evidence="4 5">
    <name type="scientific">Actinokineospora auranticolor</name>
    <dbReference type="NCBI Taxonomy" id="155976"/>
    <lineage>
        <taxon>Bacteria</taxon>
        <taxon>Bacillati</taxon>
        <taxon>Actinomycetota</taxon>
        <taxon>Actinomycetes</taxon>
        <taxon>Pseudonocardiales</taxon>
        <taxon>Pseudonocardiaceae</taxon>
        <taxon>Actinokineospora</taxon>
    </lineage>
</organism>
<dbReference type="InterPro" id="IPR029063">
    <property type="entry name" value="SAM-dependent_MTases_sf"/>
</dbReference>